<comment type="caution">
    <text evidence="2">The sequence shown here is derived from an EMBL/GenBank/DDBJ whole genome shotgun (WGS) entry which is preliminary data.</text>
</comment>
<feature type="compositionally biased region" description="Low complexity" evidence="1">
    <location>
        <begin position="185"/>
        <end position="194"/>
    </location>
</feature>
<feature type="region of interest" description="Disordered" evidence="1">
    <location>
        <begin position="59"/>
        <end position="119"/>
    </location>
</feature>
<organism evidence="2 3">
    <name type="scientific">Gymnopilus junonius</name>
    <name type="common">Spectacular rustgill mushroom</name>
    <name type="synonym">Gymnopilus spectabilis subsp. junonius</name>
    <dbReference type="NCBI Taxonomy" id="109634"/>
    <lineage>
        <taxon>Eukaryota</taxon>
        <taxon>Fungi</taxon>
        <taxon>Dikarya</taxon>
        <taxon>Basidiomycota</taxon>
        <taxon>Agaricomycotina</taxon>
        <taxon>Agaricomycetes</taxon>
        <taxon>Agaricomycetidae</taxon>
        <taxon>Agaricales</taxon>
        <taxon>Agaricineae</taxon>
        <taxon>Hymenogastraceae</taxon>
        <taxon>Gymnopilus</taxon>
    </lineage>
</organism>
<feature type="compositionally biased region" description="Basic and acidic residues" evidence="1">
    <location>
        <begin position="85"/>
        <end position="116"/>
    </location>
</feature>
<dbReference type="AlphaFoldDB" id="A0A9P5N809"/>
<feature type="compositionally biased region" description="Acidic residues" evidence="1">
    <location>
        <begin position="623"/>
        <end position="646"/>
    </location>
</feature>
<feature type="compositionally biased region" description="Low complexity" evidence="1">
    <location>
        <begin position="605"/>
        <end position="620"/>
    </location>
</feature>
<accession>A0A9P5N809</accession>
<feature type="region of interest" description="Disordered" evidence="1">
    <location>
        <begin position="601"/>
        <end position="652"/>
    </location>
</feature>
<evidence type="ECO:0000313" key="2">
    <source>
        <dbReference type="EMBL" id="KAF8869356.1"/>
    </source>
</evidence>
<dbReference type="OrthoDB" id="3256015at2759"/>
<keyword evidence="3" id="KW-1185">Reference proteome</keyword>
<evidence type="ECO:0000256" key="1">
    <source>
        <dbReference type="SAM" id="MobiDB-lite"/>
    </source>
</evidence>
<proteinExistence type="predicted"/>
<reference evidence="2" key="1">
    <citation type="submission" date="2020-11" db="EMBL/GenBank/DDBJ databases">
        <authorList>
            <consortium name="DOE Joint Genome Institute"/>
            <person name="Ahrendt S."/>
            <person name="Riley R."/>
            <person name="Andreopoulos W."/>
            <person name="LaButti K."/>
            <person name="Pangilinan J."/>
            <person name="Ruiz-duenas F.J."/>
            <person name="Barrasa J.M."/>
            <person name="Sanchez-Garcia M."/>
            <person name="Camarero S."/>
            <person name="Miyauchi S."/>
            <person name="Serrano A."/>
            <person name="Linde D."/>
            <person name="Babiker R."/>
            <person name="Drula E."/>
            <person name="Ayuso-Fernandez I."/>
            <person name="Pacheco R."/>
            <person name="Padilla G."/>
            <person name="Ferreira P."/>
            <person name="Barriuso J."/>
            <person name="Kellner H."/>
            <person name="Castanera R."/>
            <person name="Alfaro M."/>
            <person name="Ramirez L."/>
            <person name="Pisabarro A.G."/>
            <person name="Kuo A."/>
            <person name="Tritt A."/>
            <person name="Lipzen A."/>
            <person name="He G."/>
            <person name="Yan M."/>
            <person name="Ng V."/>
            <person name="Cullen D."/>
            <person name="Martin F."/>
            <person name="Rosso M.-N."/>
            <person name="Henrissat B."/>
            <person name="Hibbett D."/>
            <person name="Martinez A.T."/>
            <person name="Grigoriev I.V."/>
        </authorList>
    </citation>
    <scope>NUCLEOTIDE SEQUENCE</scope>
    <source>
        <strain evidence="2">AH 44721</strain>
    </source>
</reference>
<name>A0A9P5N809_GYMJU</name>
<dbReference type="Proteomes" id="UP000724874">
    <property type="component" value="Unassembled WGS sequence"/>
</dbReference>
<feature type="region of interest" description="Disordered" evidence="1">
    <location>
        <begin position="544"/>
        <end position="568"/>
    </location>
</feature>
<feature type="region of interest" description="Disordered" evidence="1">
    <location>
        <begin position="1"/>
        <end position="26"/>
    </location>
</feature>
<sequence>MVSSKTSSKGSKGGSSTGSGHARLGISGPIIKKAATIDVGNMAAANIAPTKKEVDAISVPKNLPGGIHPSLRASRNPHPGLPDVPKPKHSSEVVAAEHADKALKTEQTKQRRDDALTKAAALEDQMAEADIALVASKGDSPVGLPDRQRKMRPKADPAPEIASQRSVDKASGDSSSECYQQPEGEVLSVASEAANESEDEEMLDGDVRKAVAEKRQMVDKNKKHPSEEKRQQPTAKRVKKNDEGLVPGWEQRASHDNNFDGDDGDIVNNLSAHNDDEDDESVRGISDNEGELEERAGLSENAKGPAARQSLAIVQPTTSVPGFVPPETLKKALIRIKHLPLDLRQPFQEVFTPLLIQLYGTERPWSLDLSDDRIMGFFYRHFPLQHPFSSTTEGKKIVLKLAEDVLTTWRNKIGQVTIDYMENMLISELEDSSAEYISAWCHWALSGTFKCRPFYYKTFIDGDDLTGQAGVKTNIFCHPVIACALGHHLGRINILPTHLKEETRPTGALIMAIQSAYRAIARWSSGSYTCPARPFSDFSGDNWGDSEMRDASKAPDTIPPYTIQGPTPTRDIERVVKKLSDKQWKEIMIAAHAFAVMKGKKRSRSSSGDDAAPADATAKAEVVESDFEIEDDAEAQDAVDMTEDSNETTINA</sequence>
<evidence type="ECO:0000313" key="3">
    <source>
        <dbReference type="Proteomes" id="UP000724874"/>
    </source>
</evidence>
<feature type="region of interest" description="Disordered" evidence="1">
    <location>
        <begin position="132"/>
        <end position="284"/>
    </location>
</feature>
<protein>
    <submittedName>
        <fullName evidence="2">Uncharacterized protein</fullName>
    </submittedName>
</protein>
<gene>
    <name evidence="2" type="ORF">CPB84DRAFT_1968725</name>
</gene>
<dbReference type="EMBL" id="JADNYJ010000457">
    <property type="protein sequence ID" value="KAF8869356.1"/>
    <property type="molecule type" value="Genomic_DNA"/>
</dbReference>
<feature type="compositionally biased region" description="Basic and acidic residues" evidence="1">
    <location>
        <begin position="205"/>
        <end position="231"/>
    </location>
</feature>
<feature type="compositionally biased region" description="Low complexity" evidence="1">
    <location>
        <begin position="1"/>
        <end position="10"/>
    </location>
</feature>
<feature type="compositionally biased region" description="Acidic residues" evidence="1">
    <location>
        <begin position="195"/>
        <end position="204"/>
    </location>
</feature>